<keyword evidence="1" id="KW-0812">Transmembrane</keyword>
<proteinExistence type="predicted"/>
<name>A0A453ASB1_AEGTS</name>
<reference evidence="2" key="3">
    <citation type="journal article" date="2017" name="Nature">
        <title>Genome sequence of the progenitor of the wheat D genome Aegilops tauschii.</title>
        <authorList>
            <person name="Luo M.C."/>
            <person name="Gu Y.Q."/>
            <person name="Puiu D."/>
            <person name="Wang H."/>
            <person name="Twardziok S.O."/>
            <person name="Deal K.R."/>
            <person name="Huo N."/>
            <person name="Zhu T."/>
            <person name="Wang L."/>
            <person name="Wang Y."/>
            <person name="McGuire P.E."/>
            <person name="Liu S."/>
            <person name="Long H."/>
            <person name="Ramasamy R.K."/>
            <person name="Rodriguez J.C."/>
            <person name="Van S.L."/>
            <person name="Yuan L."/>
            <person name="Wang Z."/>
            <person name="Xia Z."/>
            <person name="Xiao L."/>
            <person name="Anderson O.D."/>
            <person name="Ouyang S."/>
            <person name="Liang Y."/>
            <person name="Zimin A.V."/>
            <person name="Pertea G."/>
            <person name="Qi P."/>
            <person name="Bennetzen J.L."/>
            <person name="Dai X."/>
            <person name="Dawson M.W."/>
            <person name="Muller H.G."/>
            <person name="Kugler K."/>
            <person name="Rivarola-Duarte L."/>
            <person name="Spannagl M."/>
            <person name="Mayer K.F.X."/>
            <person name="Lu F.H."/>
            <person name="Bevan M.W."/>
            <person name="Leroy P."/>
            <person name="Li P."/>
            <person name="You F.M."/>
            <person name="Sun Q."/>
            <person name="Liu Z."/>
            <person name="Lyons E."/>
            <person name="Wicker T."/>
            <person name="Salzberg S.L."/>
            <person name="Devos K.M."/>
            <person name="Dvorak J."/>
        </authorList>
    </citation>
    <scope>NUCLEOTIDE SEQUENCE [LARGE SCALE GENOMIC DNA]</scope>
    <source>
        <strain evidence="2">cv. AL8/78</strain>
    </source>
</reference>
<protein>
    <submittedName>
        <fullName evidence="2">Uncharacterized protein</fullName>
    </submittedName>
</protein>
<dbReference type="OrthoDB" id="10347600at2759"/>
<dbReference type="AlphaFoldDB" id="A0A453ASB1"/>
<evidence type="ECO:0000256" key="1">
    <source>
        <dbReference type="SAM" id="Phobius"/>
    </source>
</evidence>
<keyword evidence="1" id="KW-1133">Transmembrane helix</keyword>
<reference evidence="3" key="1">
    <citation type="journal article" date="2014" name="Science">
        <title>Ancient hybridizations among the ancestral genomes of bread wheat.</title>
        <authorList>
            <consortium name="International Wheat Genome Sequencing Consortium,"/>
            <person name="Marcussen T."/>
            <person name="Sandve S.R."/>
            <person name="Heier L."/>
            <person name="Spannagl M."/>
            <person name="Pfeifer M."/>
            <person name="Jakobsen K.S."/>
            <person name="Wulff B.B."/>
            <person name="Steuernagel B."/>
            <person name="Mayer K.F."/>
            <person name="Olsen O.A."/>
        </authorList>
    </citation>
    <scope>NUCLEOTIDE SEQUENCE [LARGE SCALE GENOMIC DNA]</scope>
    <source>
        <strain evidence="3">cv. AL8/78</strain>
    </source>
</reference>
<reference evidence="2" key="5">
    <citation type="journal article" date="2021" name="G3 (Bethesda)">
        <title>Aegilops tauschii genome assembly Aet v5.0 features greater sequence contiguity and improved annotation.</title>
        <authorList>
            <person name="Wang L."/>
            <person name="Zhu T."/>
            <person name="Rodriguez J.C."/>
            <person name="Deal K.R."/>
            <person name="Dubcovsky J."/>
            <person name="McGuire P.E."/>
            <person name="Lux T."/>
            <person name="Spannagl M."/>
            <person name="Mayer K.F.X."/>
            <person name="Baldrich P."/>
            <person name="Meyers B.C."/>
            <person name="Huo N."/>
            <person name="Gu Y.Q."/>
            <person name="Zhou H."/>
            <person name="Devos K.M."/>
            <person name="Bennetzen J.L."/>
            <person name="Unver T."/>
            <person name="Budak H."/>
            <person name="Gulick P.J."/>
            <person name="Galiba G."/>
            <person name="Kalapos B."/>
            <person name="Nelson D.R."/>
            <person name="Li P."/>
            <person name="You F.M."/>
            <person name="Luo M.C."/>
            <person name="Dvorak J."/>
        </authorList>
    </citation>
    <scope>NUCLEOTIDE SEQUENCE [LARGE SCALE GENOMIC DNA]</scope>
    <source>
        <strain evidence="2">cv. AL8/78</strain>
    </source>
</reference>
<dbReference type="RefSeq" id="XP_040257595.1">
    <property type="nucleotide sequence ID" value="XM_040401661.2"/>
</dbReference>
<sequence length="158" mass="16556">MALGSRLELLVILSRCGSLVLAGTAAAILWEANQPFPVNQLMCGTMSLGGILWGLALLMFQFAWLYLEDFEPGNVAPLVLIAVDWAVACLTAGSACAALAANQYAIQHQYKDCGPAILVCMRYRTAAAMVCAAGALAAVSALGMLRIHGSRFAPAQAP</sequence>
<feature type="transmembrane region" description="Helical" evidence="1">
    <location>
        <begin position="126"/>
        <end position="145"/>
    </location>
</feature>
<dbReference type="Gramene" id="AET2Gv20248000.1">
    <property type="protein sequence ID" value="AET2Gv20248000.1"/>
    <property type="gene ID" value="AET2Gv20248000"/>
</dbReference>
<evidence type="ECO:0000313" key="2">
    <source>
        <dbReference type="EnsemblPlants" id="AET2Gv20248000.1"/>
    </source>
</evidence>
<dbReference type="EnsemblPlants" id="AET2Gv20248000.1">
    <property type="protein sequence ID" value="AET2Gv20248000.1"/>
    <property type="gene ID" value="AET2Gv20248000"/>
</dbReference>
<dbReference type="OMA" id="LWEANQP"/>
<feature type="transmembrane region" description="Helical" evidence="1">
    <location>
        <begin position="50"/>
        <end position="67"/>
    </location>
</feature>
<reference evidence="2" key="4">
    <citation type="submission" date="2019-03" db="UniProtKB">
        <authorList>
            <consortium name="EnsemblPlants"/>
        </authorList>
    </citation>
    <scope>IDENTIFICATION</scope>
</reference>
<organism evidence="2 3">
    <name type="scientific">Aegilops tauschii subsp. strangulata</name>
    <name type="common">Goatgrass</name>
    <dbReference type="NCBI Taxonomy" id="200361"/>
    <lineage>
        <taxon>Eukaryota</taxon>
        <taxon>Viridiplantae</taxon>
        <taxon>Streptophyta</taxon>
        <taxon>Embryophyta</taxon>
        <taxon>Tracheophyta</taxon>
        <taxon>Spermatophyta</taxon>
        <taxon>Magnoliopsida</taxon>
        <taxon>Liliopsida</taxon>
        <taxon>Poales</taxon>
        <taxon>Poaceae</taxon>
        <taxon>BOP clade</taxon>
        <taxon>Pooideae</taxon>
        <taxon>Triticodae</taxon>
        <taxon>Triticeae</taxon>
        <taxon>Triticinae</taxon>
        <taxon>Aegilops</taxon>
    </lineage>
</organism>
<feature type="transmembrane region" description="Helical" evidence="1">
    <location>
        <begin position="7"/>
        <end position="30"/>
    </location>
</feature>
<reference evidence="3" key="2">
    <citation type="journal article" date="2017" name="Nat. Plants">
        <title>The Aegilops tauschii genome reveals multiple impacts of transposons.</title>
        <authorList>
            <person name="Zhao G."/>
            <person name="Zou C."/>
            <person name="Li K."/>
            <person name="Wang K."/>
            <person name="Li T."/>
            <person name="Gao L."/>
            <person name="Zhang X."/>
            <person name="Wang H."/>
            <person name="Yang Z."/>
            <person name="Liu X."/>
            <person name="Jiang W."/>
            <person name="Mao L."/>
            <person name="Kong X."/>
            <person name="Jiao Y."/>
            <person name="Jia J."/>
        </authorList>
    </citation>
    <scope>NUCLEOTIDE SEQUENCE [LARGE SCALE GENOMIC DNA]</scope>
    <source>
        <strain evidence="3">cv. AL8/78</strain>
    </source>
</reference>
<dbReference type="GeneID" id="120974962"/>
<keyword evidence="1" id="KW-0472">Membrane</keyword>
<accession>A0A453ASB1</accession>
<keyword evidence="3" id="KW-1185">Reference proteome</keyword>
<feature type="transmembrane region" description="Helical" evidence="1">
    <location>
        <begin position="79"/>
        <end position="106"/>
    </location>
</feature>
<dbReference type="Proteomes" id="UP000015105">
    <property type="component" value="Chromosome 2D"/>
</dbReference>
<dbReference type="KEGG" id="ats:120974962"/>
<evidence type="ECO:0000313" key="3">
    <source>
        <dbReference type="Proteomes" id="UP000015105"/>
    </source>
</evidence>